<dbReference type="OrthoDB" id="9803017at2"/>
<dbReference type="EMBL" id="ACFG01000006">
    <property type="protein sequence ID" value="EEH64240.1"/>
    <property type="molecule type" value="Genomic_DNA"/>
</dbReference>
<dbReference type="STRING" id="525245.HMPREF0044_0529"/>
<dbReference type="SUPFAM" id="SSF53335">
    <property type="entry name" value="S-adenosyl-L-methionine-dependent methyltransferases"/>
    <property type="match status" value="1"/>
</dbReference>
<reference evidence="3 4" key="1">
    <citation type="submission" date="2009-01" db="EMBL/GenBank/DDBJ databases">
        <authorList>
            <person name="Qin X."/>
            <person name="Bachman B."/>
            <person name="Battles P."/>
            <person name="Bell A."/>
            <person name="Bess C."/>
            <person name="Bickham C."/>
            <person name="Chaboub L."/>
            <person name="Chen D."/>
            <person name="Coyle M."/>
            <person name="Deiros D.R."/>
            <person name="Dinh H."/>
            <person name="Forbes L."/>
            <person name="Fowler G."/>
            <person name="Francisco L."/>
            <person name="Fu Q."/>
            <person name="Gubbala S."/>
            <person name="Hale W."/>
            <person name="Han Y."/>
            <person name="Hemphill L."/>
            <person name="Highlander S.K."/>
            <person name="Hirani K."/>
            <person name="Hogues M."/>
            <person name="Jackson L."/>
            <person name="Jakkamsetti A."/>
            <person name="Javaid M."/>
            <person name="Jiang H."/>
            <person name="Korchina V."/>
            <person name="Kovar C."/>
            <person name="Lara F."/>
            <person name="Lee S."/>
            <person name="Mata R."/>
            <person name="Mathew T."/>
            <person name="Moen C."/>
            <person name="Morales K."/>
            <person name="Munidasa M."/>
            <person name="Nazareth L."/>
            <person name="Ngo R."/>
            <person name="Nguyen L."/>
            <person name="Okwuonu G."/>
            <person name="Ongeri F."/>
            <person name="Patil S."/>
            <person name="Petrosino J."/>
            <person name="Pham C."/>
            <person name="Pham P."/>
            <person name="Pu L.-L."/>
            <person name="Puazo M."/>
            <person name="Raj R."/>
            <person name="Reid J."/>
            <person name="Rouhana J."/>
            <person name="Saada N."/>
            <person name="Shang Y."/>
            <person name="Simmons D."/>
            <person name="Thornton R."/>
            <person name="Warren J."/>
            <person name="Weissenberger G."/>
            <person name="Zhang J."/>
            <person name="Zhang L."/>
            <person name="Zhou C."/>
            <person name="Zhu D."/>
            <person name="Muzny D."/>
            <person name="Worley K."/>
            <person name="Gibbs R."/>
        </authorList>
    </citation>
    <scope>NUCLEOTIDE SEQUENCE [LARGE SCALE GENOMIC DNA]</scope>
    <source>
        <strain evidence="3 4">DSM 15436</strain>
    </source>
</reference>
<comment type="caution">
    <text evidence="3">The sequence shown here is derived from an EMBL/GenBank/DDBJ whole genome shotgun (WGS) entry which is preliminary data.</text>
</comment>
<evidence type="ECO:0000313" key="3">
    <source>
        <dbReference type="EMBL" id="EEH64240.1"/>
    </source>
</evidence>
<dbReference type="GO" id="GO:0008168">
    <property type="term" value="F:methyltransferase activity"/>
    <property type="evidence" value="ECO:0007669"/>
    <property type="project" value="UniProtKB-KW"/>
</dbReference>
<dbReference type="InterPro" id="IPR004398">
    <property type="entry name" value="RNA_MeTrfase_RsmD"/>
</dbReference>
<keyword evidence="4" id="KW-1185">Reference proteome</keyword>
<organism evidence="3 4">
    <name type="scientific">Gleimia coleocanis DSM 15436</name>
    <dbReference type="NCBI Taxonomy" id="525245"/>
    <lineage>
        <taxon>Bacteria</taxon>
        <taxon>Bacillati</taxon>
        <taxon>Actinomycetota</taxon>
        <taxon>Actinomycetes</taxon>
        <taxon>Actinomycetales</taxon>
        <taxon>Actinomycetaceae</taxon>
        <taxon>Gleimia</taxon>
    </lineage>
</organism>
<dbReference type="GO" id="GO:0031167">
    <property type="term" value="P:rRNA methylation"/>
    <property type="evidence" value="ECO:0007669"/>
    <property type="project" value="InterPro"/>
</dbReference>
<dbReference type="Pfam" id="PF03602">
    <property type="entry name" value="Cons_hypoth95"/>
    <property type="match status" value="1"/>
</dbReference>
<dbReference type="AlphaFoldDB" id="C0VZD9"/>
<dbReference type="PIRSF" id="PIRSF004553">
    <property type="entry name" value="CHP00095"/>
    <property type="match status" value="1"/>
</dbReference>
<dbReference type="HOGENOM" id="CLU_075826_1_0_11"/>
<dbReference type="InterPro" id="IPR029063">
    <property type="entry name" value="SAM-dependent_MTases_sf"/>
</dbReference>
<dbReference type="NCBIfam" id="TIGR00095">
    <property type="entry name" value="16S rRNA (guanine(966)-N(2))-methyltransferase RsmD"/>
    <property type="match status" value="1"/>
</dbReference>
<proteinExistence type="predicted"/>
<dbReference type="PANTHER" id="PTHR43542">
    <property type="entry name" value="METHYLTRANSFERASE"/>
    <property type="match status" value="1"/>
</dbReference>
<sequence>MTRIVAGNFRGRKLSVPASGTRPTSERVREALFSRLETWDELQDAKVLDLFAGSGALGIEAVSRGAAQATLVDFGAAAVTCCKANVAATGKPAQFQVLRADAVKFANNPGMGNYTLVFLDPPYDFPAKQMIQVLEGLRSHLVDNALLVVETSTRTAEPTWPADYVLESSRDWGETRAWFVTYAPNGLLEDEEE</sequence>
<dbReference type="Proteomes" id="UP000010301">
    <property type="component" value="Unassembled WGS sequence"/>
</dbReference>
<dbReference type="RefSeq" id="WP_006547526.1">
    <property type="nucleotide sequence ID" value="NZ_DS999546.1"/>
</dbReference>
<dbReference type="Gene3D" id="3.40.50.150">
    <property type="entry name" value="Vaccinia Virus protein VP39"/>
    <property type="match status" value="1"/>
</dbReference>
<dbReference type="EC" id="2.1.1.-" evidence="3"/>
<evidence type="ECO:0000313" key="4">
    <source>
        <dbReference type="Proteomes" id="UP000010301"/>
    </source>
</evidence>
<keyword evidence="2 3" id="KW-0808">Transferase</keyword>
<dbReference type="PANTHER" id="PTHR43542:SF1">
    <property type="entry name" value="METHYLTRANSFERASE"/>
    <property type="match status" value="1"/>
</dbReference>
<keyword evidence="1 3" id="KW-0489">Methyltransferase</keyword>
<dbReference type="eggNOG" id="COG0742">
    <property type="taxonomic scope" value="Bacteria"/>
</dbReference>
<protein>
    <submittedName>
        <fullName evidence="3">RNA methyltransferase, RsmD family</fullName>
        <ecNumber evidence="3">2.1.1.-</ecNumber>
    </submittedName>
</protein>
<evidence type="ECO:0000256" key="1">
    <source>
        <dbReference type="ARBA" id="ARBA00022603"/>
    </source>
</evidence>
<name>C0VZD9_9ACTO</name>
<accession>C0VZD9</accession>
<dbReference type="CDD" id="cd02440">
    <property type="entry name" value="AdoMet_MTases"/>
    <property type="match status" value="1"/>
</dbReference>
<gene>
    <name evidence="3" type="ORF">HMPREF0044_0529</name>
</gene>
<evidence type="ECO:0000256" key="2">
    <source>
        <dbReference type="ARBA" id="ARBA00022679"/>
    </source>
</evidence>